<dbReference type="RefSeq" id="WP_161257501.1">
    <property type="nucleotide sequence ID" value="NZ_WXEY01000006.1"/>
</dbReference>
<organism evidence="2 3">
    <name type="scientific">Heliomicrobium undosum</name>
    <dbReference type="NCBI Taxonomy" id="121734"/>
    <lineage>
        <taxon>Bacteria</taxon>
        <taxon>Bacillati</taxon>
        <taxon>Bacillota</taxon>
        <taxon>Clostridia</taxon>
        <taxon>Eubacteriales</taxon>
        <taxon>Heliobacteriaceae</taxon>
        <taxon>Heliomicrobium</taxon>
    </lineage>
</organism>
<evidence type="ECO:0000313" key="3">
    <source>
        <dbReference type="Proteomes" id="UP000463470"/>
    </source>
</evidence>
<keyword evidence="3" id="KW-1185">Reference proteome</keyword>
<protein>
    <submittedName>
        <fullName evidence="2">DUF4446 family protein</fullName>
    </submittedName>
</protein>
<dbReference type="EMBL" id="WXEY01000006">
    <property type="protein sequence ID" value="MZP29657.1"/>
    <property type="molecule type" value="Genomic_DNA"/>
</dbReference>
<sequence length="169" mass="18730">MPGIIVWANENIAGLTLLCLGLTISMMVIGLIVLVKSQKITRMYQTLMRGQEGENLEALLLENMELSKALLQRIEAMERSISQLEAISKETVRHVGVVRFNAFENVGSDQSFAVAMLNDQRNGVVISSLYGRELSQVYAKPIQNAKSTYLLSNEEEEAIVKALSGLENK</sequence>
<reference evidence="2 3" key="1">
    <citation type="submission" date="2020-01" db="EMBL/GenBank/DDBJ databases">
        <title>Whole-genome sequence of Heliobacterium undosum DSM 13378.</title>
        <authorList>
            <person name="Kyndt J.A."/>
            <person name="Meyer T.E."/>
        </authorList>
    </citation>
    <scope>NUCLEOTIDE SEQUENCE [LARGE SCALE GENOMIC DNA]</scope>
    <source>
        <strain evidence="2 3">DSM 13378</strain>
    </source>
</reference>
<keyword evidence="1" id="KW-0812">Transmembrane</keyword>
<evidence type="ECO:0000313" key="2">
    <source>
        <dbReference type="EMBL" id="MZP29657.1"/>
    </source>
</evidence>
<keyword evidence="1" id="KW-1133">Transmembrane helix</keyword>
<keyword evidence="1" id="KW-0472">Membrane</keyword>
<gene>
    <name evidence="2" type="ORF">GTO91_08065</name>
</gene>
<feature type="transmembrane region" description="Helical" evidence="1">
    <location>
        <begin position="12"/>
        <end position="35"/>
    </location>
</feature>
<proteinExistence type="predicted"/>
<name>A0A845KZU6_9FIRM</name>
<accession>A0A845KZU6</accession>
<dbReference type="InterPro" id="IPR027981">
    <property type="entry name" value="DUF4446"/>
</dbReference>
<dbReference type="Proteomes" id="UP000463470">
    <property type="component" value="Unassembled WGS sequence"/>
</dbReference>
<comment type="caution">
    <text evidence="2">The sequence shown here is derived from an EMBL/GenBank/DDBJ whole genome shotgun (WGS) entry which is preliminary data.</text>
</comment>
<dbReference type="Pfam" id="PF14584">
    <property type="entry name" value="DUF4446"/>
    <property type="match status" value="1"/>
</dbReference>
<dbReference type="AlphaFoldDB" id="A0A845KZU6"/>
<dbReference type="OrthoDB" id="5244042at2"/>
<evidence type="ECO:0000256" key="1">
    <source>
        <dbReference type="SAM" id="Phobius"/>
    </source>
</evidence>